<feature type="domain" description="LysM" evidence="3">
    <location>
        <begin position="113"/>
        <end position="156"/>
    </location>
</feature>
<dbReference type="PATRIC" id="fig|1423772.3.peg.403"/>
<dbReference type="CDD" id="cd00118">
    <property type="entry name" value="LysM"/>
    <property type="match status" value="1"/>
</dbReference>
<feature type="transmembrane region" description="Helical" evidence="2">
    <location>
        <begin position="15"/>
        <end position="36"/>
    </location>
</feature>
<evidence type="ECO:0000313" key="4">
    <source>
        <dbReference type="EMBL" id="KRM74456.1"/>
    </source>
</evidence>
<evidence type="ECO:0000259" key="3">
    <source>
        <dbReference type="PROSITE" id="PS51782"/>
    </source>
</evidence>
<dbReference type="SMART" id="SM00257">
    <property type="entry name" value="LysM"/>
    <property type="match status" value="1"/>
</dbReference>
<dbReference type="InterPro" id="IPR036779">
    <property type="entry name" value="LysM_dom_sf"/>
</dbReference>
<name>A0A0R2B4Z9_9LACO</name>
<dbReference type="SUPFAM" id="SSF54106">
    <property type="entry name" value="LysM domain"/>
    <property type="match status" value="1"/>
</dbReference>
<dbReference type="EMBL" id="AYYN01000095">
    <property type="protein sequence ID" value="KRM74456.1"/>
    <property type="molecule type" value="Genomic_DNA"/>
</dbReference>
<dbReference type="RefSeq" id="WP_056959154.1">
    <property type="nucleotide sequence ID" value="NZ_AYYN01000095.1"/>
</dbReference>
<dbReference type="GO" id="GO:0008932">
    <property type="term" value="F:lytic endotransglycosylase activity"/>
    <property type="evidence" value="ECO:0007669"/>
    <property type="project" value="TreeGrafter"/>
</dbReference>
<evidence type="ECO:0000256" key="2">
    <source>
        <dbReference type="SAM" id="Phobius"/>
    </source>
</evidence>
<dbReference type="Pfam" id="PF01476">
    <property type="entry name" value="LysM"/>
    <property type="match status" value="1"/>
</dbReference>
<feature type="compositionally biased region" description="Basic and acidic residues" evidence="1">
    <location>
        <begin position="77"/>
        <end position="89"/>
    </location>
</feature>
<dbReference type="Proteomes" id="UP000051612">
    <property type="component" value="Unassembled WGS sequence"/>
</dbReference>
<reference evidence="4 5" key="1">
    <citation type="journal article" date="2015" name="Genome Announc.">
        <title>Expanding the biotechnology potential of lactobacilli through comparative genomics of 213 strains and associated genera.</title>
        <authorList>
            <person name="Sun Z."/>
            <person name="Harris H.M."/>
            <person name="McCann A."/>
            <person name="Guo C."/>
            <person name="Argimon S."/>
            <person name="Zhang W."/>
            <person name="Yang X."/>
            <person name="Jeffery I.B."/>
            <person name="Cooney J.C."/>
            <person name="Kagawa T.F."/>
            <person name="Liu W."/>
            <person name="Song Y."/>
            <person name="Salvetti E."/>
            <person name="Wrobel A."/>
            <person name="Rasinkangas P."/>
            <person name="Parkhill J."/>
            <person name="Rea M.C."/>
            <person name="O'Sullivan O."/>
            <person name="Ritari J."/>
            <person name="Douillard F.P."/>
            <person name="Paul Ross R."/>
            <person name="Yang R."/>
            <person name="Briner A.E."/>
            <person name="Felis G.E."/>
            <person name="de Vos W.M."/>
            <person name="Barrangou R."/>
            <person name="Klaenhammer T.R."/>
            <person name="Caufield P.W."/>
            <person name="Cui Y."/>
            <person name="Zhang H."/>
            <person name="O'Toole P.W."/>
        </authorList>
    </citation>
    <scope>NUCLEOTIDE SEQUENCE [LARGE SCALE GENOMIC DNA]</scope>
    <source>
        <strain evidence="4 5">DSM 20452</strain>
    </source>
</reference>
<evidence type="ECO:0000313" key="5">
    <source>
        <dbReference type="Proteomes" id="UP000051612"/>
    </source>
</evidence>
<keyword evidence="2" id="KW-0472">Membrane</keyword>
<feature type="region of interest" description="Disordered" evidence="1">
    <location>
        <begin position="69"/>
        <end position="112"/>
    </location>
</feature>
<comment type="caution">
    <text evidence="4">The sequence shown here is derived from an EMBL/GenBank/DDBJ whole genome shotgun (WGS) entry which is preliminary data.</text>
</comment>
<evidence type="ECO:0000256" key="1">
    <source>
        <dbReference type="SAM" id="MobiDB-lite"/>
    </source>
</evidence>
<dbReference type="PANTHER" id="PTHR33734:SF22">
    <property type="entry name" value="MEMBRANE-BOUND LYTIC MUREIN TRANSGLYCOSYLASE D"/>
    <property type="match status" value="1"/>
</dbReference>
<gene>
    <name evidence="4" type="ORF">FC48_GL000367</name>
</gene>
<organism evidence="4 5">
    <name type="scientific">Ligilactobacillus murinus DSM 20452 = NBRC 14221</name>
    <dbReference type="NCBI Taxonomy" id="1423772"/>
    <lineage>
        <taxon>Bacteria</taxon>
        <taxon>Bacillati</taxon>
        <taxon>Bacillota</taxon>
        <taxon>Bacilli</taxon>
        <taxon>Lactobacillales</taxon>
        <taxon>Lactobacillaceae</taxon>
        <taxon>Ligilactobacillus</taxon>
    </lineage>
</organism>
<dbReference type="PANTHER" id="PTHR33734">
    <property type="entry name" value="LYSM DOMAIN-CONTAINING GPI-ANCHORED PROTEIN 2"/>
    <property type="match status" value="1"/>
</dbReference>
<keyword evidence="2" id="KW-1133">Transmembrane helix</keyword>
<accession>A0A0R2B4Z9</accession>
<protein>
    <recommendedName>
        <fullName evidence="3">LysM domain-containing protein</fullName>
    </recommendedName>
</protein>
<dbReference type="InterPro" id="IPR018392">
    <property type="entry name" value="LysM"/>
</dbReference>
<sequence length="172" mass="18891">MTRKHHHGKHSRRGLALALKIGATMLVVLLVCIVAWKNETIHSRLVSAFGDNERLQKVEYDKQRALAAKKYGSSTKEVPKASAKTDKASVKANTSQSSTVTNSTSERSSSKYGTYTVQEGDYLSTIATKYNTTVQELMELNALESSRVAAGETLKVPIKNQQQTSTRSAETE</sequence>
<dbReference type="PROSITE" id="PS51782">
    <property type="entry name" value="LYSM"/>
    <property type="match status" value="1"/>
</dbReference>
<keyword evidence="2" id="KW-0812">Transmembrane</keyword>
<feature type="compositionally biased region" description="Low complexity" evidence="1">
    <location>
        <begin position="93"/>
        <end position="105"/>
    </location>
</feature>
<proteinExistence type="predicted"/>
<dbReference type="Gene3D" id="3.10.350.10">
    <property type="entry name" value="LysM domain"/>
    <property type="match status" value="1"/>
</dbReference>
<dbReference type="AlphaFoldDB" id="A0A0R2B4Z9"/>